<dbReference type="Proteomes" id="UP000887013">
    <property type="component" value="Unassembled WGS sequence"/>
</dbReference>
<gene>
    <name evidence="1" type="ORF">NPIL_665231</name>
</gene>
<organism evidence="1 2">
    <name type="scientific">Nephila pilipes</name>
    <name type="common">Giant wood spider</name>
    <name type="synonym">Nephila maculata</name>
    <dbReference type="NCBI Taxonomy" id="299642"/>
    <lineage>
        <taxon>Eukaryota</taxon>
        <taxon>Metazoa</taxon>
        <taxon>Ecdysozoa</taxon>
        <taxon>Arthropoda</taxon>
        <taxon>Chelicerata</taxon>
        <taxon>Arachnida</taxon>
        <taxon>Araneae</taxon>
        <taxon>Araneomorphae</taxon>
        <taxon>Entelegynae</taxon>
        <taxon>Araneoidea</taxon>
        <taxon>Nephilidae</taxon>
        <taxon>Nephila</taxon>
    </lineage>
</organism>
<protein>
    <submittedName>
        <fullName evidence="1">Uncharacterized protein</fullName>
    </submittedName>
</protein>
<comment type="caution">
    <text evidence="1">The sequence shown here is derived from an EMBL/GenBank/DDBJ whole genome shotgun (WGS) entry which is preliminary data.</text>
</comment>
<dbReference type="EMBL" id="BMAW01091113">
    <property type="protein sequence ID" value="GFS48061.1"/>
    <property type="molecule type" value="Genomic_DNA"/>
</dbReference>
<accession>A0A8X6IJ71</accession>
<reference evidence="1" key="1">
    <citation type="submission" date="2020-08" db="EMBL/GenBank/DDBJ databases">
        <title>Multicomponent nature underlies the extraordinary mechanical properties of spider dragline silk.</title>
        <authorList>
            <person name="Kono N."/>
            <person name="Nakamura H."/>
            <person name="Mori M."/>
            <person name="Yoshida Y."/>
            <person name="Ohtoshi R."/>
            <person name="Malay A.D."/>
            <person name="Moran D.A.P."/>
            <person name="Tomita M."/>
            <person name="Numata K."/>
            <person name="Arakawa K."/>
        </authorList>
    </citation>
    <scope>NUCLEOTIDE SEQUENCE</scope>
</reference>
<evidence type="ECO:0000313" key="2">
    <source>
        <dbReference type="Proteomes" id="UP000887013"/>
    </source>
</evidence>
<name>A0A8X6IJ71_NEPPI</name>
<dbReference type="AlphaFoldDB" id="A0A8X6IJ71"/>
<evidence type="ECO:0000313" key="1">
    <source>
        <dbReference type="EMBL" id="GFS48061.1"/>
    </source>
</evidence>
<keyword evidence="2" id="KW-1185">Reference proteome</keyword>
<proteinExistence type="predicted"/>
<sequence>MFEDKGETAGFSKEDLLGECRPCHLNSFFVLQTMVHSSCLFSRRGGEDYGNKEFSRAVCVCESLPSNFQGRQNTKMGRKL</sequence>